<dbReference type="AlphaFoldDB" id="B3P2M9"/>
<reference evidence="2 3" key="1">
    <citation type="journal article" date="2007" name="Nature">
        <title>Evolution of genes and genomes on the Drosophila phylogeny.</title>
        <authorList>
            <consortium name="Drosophila 12 Genomes Consortium"/>
            <person name="Clark A.G."/>
            <person name="Eisen M.B."/>
            <person name="Smith D.R."/>
            <person name="Bergman C.M."/>
            <person name="Oliver B."/>
            <person name="Markow T.A."/>
            <person name="Kaufman T.C."/>
            <person name="Kellis M."/>
            <person name="Gelbart W."/>
            <person name="Iyer V.N."/>
            <person name="Pollard D.A."/>
            <person name="Sackton T.B."/>
            <person name="Larracuente A.M."/>
            <person name="Singh N.D."/>
            <person name="Abad J.P."/>
            <person name="Abt D.N."/>
            <person name="Adryan B."/>
            <person name="Aguade M."/>
            <person name="Akashi H."/>
            <person name="Anderson W.W."/>
            <person name="Aquadro C.F."/>
            <person name="Ardell D.H."/>
            <person name="Arguello R."/>
            <person name="Artieri C.G."/>
            <person name="Barbash D.A."/>
            <person name="Barker D."/>
            <person name="Barsanti P."/>
            <person name="Batterham P."/>
            <person name="Batzoglou S."/>
            <person name="Begun D."/>
            <person name="Bhutkar A."/>
            <person name="Blanco E."/>
            <person name="Bosak S.A."/>
            <person name="Bradley R.K."/>
            <person name="Brand A.D."/>
            <person name="Brent M.R."/>
            <person name="Brooks A.N."/>
            <person name="Brown R.H."/>
            <person name="Butlin R.K."/>
            <person name="Caggese C."/>
            <person name="Calvi B.R."/>
            <person name="Bernardo de Carvalho A."/>
            <person name="Caspi A."/>
            <person name="Castrezana S."/>
            <person name="Celniker S.E."/>
            <person name="Chang J.L."/>
            <person name="Chapple C."/>
            <person name="Chatterji S."/>
            <person name="Chinwalla A."/>
            <person name="Civetta A."/>
            <person name="Clifton S.W."/>
            <person name="Comeron J.M."/>
            <person name="Costello J.C."/>
            <person name="Coyne J.A."/>
            <person name="Daub J."/>
            <person name="David R.G."/>
            <person name="Delcher A.L."/>
            <person name="Delehaunty K."/>
            <person name="Do C.B."/>
            <person name="Ebling H."/>
            <person name="Edwards K."/>
            <person name="Eickbush T."/>
            <person name="Evans J.D."/>
            <person name="Filipski A."/>
            <person name="Findeiss S."/>
            <person name="Freyhult E."/>
            <person name="Fulton L."/>
            <person name="Fulton R."/>
            <person name="Garcia A.C."/>
            <person name="Gardiner A."/>
            <person name="Garfield D.A."/>
            <person name="Garvin B.E."/>
            <person name="Gibson G."/>
            <person name="Gilbert D."/>
            <person name="Gnerre S."/>
            <person name="Godfrey J."/>
            <person name="Good R."/>
            <person name="Gotea V."/>
            <person name="Gravely B."/>
            <person name="Greenberg A.J."/>
            <person name="Griffiths-Jones S."/>
            <person name="Gross S."/>
            <person name="Guigo R."/>
            <person name="Gustafson E.A."/>
            <person name="Haerty W."/>
            <person name="Hahn M.W."/>
            <person name="Halligan D.L."/>
            <person name="Halpern A.L."/>
            <person name="Halter G.M."/>
            <person name="Han M.V."/>
            <person name="Heger A."/>
            <person name="Hillier L."/>
            <person name="Hinrichs A.S."/>
            <person name="Holmes I."/>
            <person name="Hoskins R.A."/>
            <person name="Hubisz M.J."/>
            <person name="Hultmark D."/>
            <person name="Huntley M.A."/>
            <person name="Jaffe D.B."/>
            <person name="Jagadeeshan S."/>
            <person name="Jeck W.R."/>
            <person name="Johnson J."/>
            <person name="Jones C.D."/>
            <person name="Jordan W.C."/>
            <person name="Karpen G.H."/>
            <person name="Kataoka E."/>
            <person name="Keightley P.D."/>
            <person name="Kheradpour P."/>
            <person name="Kirkness E.F."/>
            <person name="Koerich L.B."/>
            <person name="Kristiansen K."/>
            <person name="Kudrna D."/>
            <person name="Kulathinal R.J."/>
            <person name="Kumar S."/>
            <person name="Kwok R."/>
            <person name="Lander E."/>
            <person name="Langley C.H."/>
            <person name="Lapoint R."/>
            <person name="Lazzaro B.P."/>
            <person name="Lee S.J."/>
            <person name="Levesque L."/>
            <person name="Li R."/>
            <person name="Lin C.F."/>
            <person name="Lin M.F."/>
            <person name="Lindblad-Toh K."/>
            <person name="Llopart A."/>
            <person name="Long M."/>
            <person name="Low L."/>
            <person name="Lozovsky E."/>
            <person name="Lu J."/>
            <person name="Luo M."/>
            <person name="Machado C.A."/>
            <person name="Makalowski W."/>
            <person name="Marzo M."/>
            <person name="Matsuda M."/>
            <person name="Matzkin L."/>
            <person name="McAllister B."/>
            <person name="McBride C.S."/>
            <person name="McKernan B."/>
            <person name="McKernan K."/>
            <person name="Mendez-Lago M."/>
            <person name="Minx P."/>
            <person name="Mollenhauer M.U."/>
            <person name="Montooth K."/>
            <person name="Mount S.M."/>
            <person name="Mu X."/>
            <person name="Myers E."/>
            <person name="Negre B."/>
            <person name="Newfeld S."/>
            <person name="Nielsen R."/>
            <person name="Noor M.A."/>
            <person name="O'Grady P."/>
            <person name="Pachter L."/>
            <person name="Papaceit M."/>
            <person name="Parisi M.J."/>
            <person name="Parisi M."/>
            <person name="Parts L."/>
            <person name="Pedersen J.S."/>
            <person name="Pesole G."/>
            <person name="Phillippy A.M."/>
            <person name="Ponting C.P."/>
            <person name="Pop M."/>
            <person name="Porcelli D."/>
            <person name="Powell J.R."/>
            <person name="Prohaska S."/>
            <person name="Pruitt K."/>
            <person name="Puig M."/>
            <person name="Quesneville H."/>
            <person name="Ram K.R."/>
            <person name="Rand D."/>
            <person name="Rasmussen M.D."/>
            <person name="Reed L.K."/>
            <person name="Reenan R."/>
            <person name="Reily A."/>
            <person name="Remington K.A."/>
            <person name="Rieger T.T."/>
            <person name="Ritchie M.G."/>
            <person name="Robin C."/>
            <person name="Rogers Y.H."/>
            <person name="Rohde C."/>
            <person name="Rozas J."/>
            <person name="Rubenfield M.J."/>
            <person name="Ruiz A."/>
            <person name="Russo S."/>
            <person name="Salzberg S.L."/>
            <person name="Sanchez-Gracia A."/>
            <person name="Saranga D.J."/>
            <person name="Sato H."/>
            <person name="Schaeffer S.W."/>
            <person name="Schatz M.C."/>
            <person name="Schlenke T."/>
            <person name="Schwartz R."/>
            <person name="Segarra C."/>
            <person name="Singh R.S."/>
            <person name="Sirot L."/>
            <person name="Sirota M."/>
            <person name="Sisneros N.B."/>
            <person name="Smith C.D."/>
            <person name="Smith T.F."/>
            <person name="Spieth J."/>
            <person name="Stage D.E."/>
            <person name="Stark A."/>
            <person name="Stephan W."/>
            <person name="Strausberg R.L."/>
            <person name="Strempel S."/>
            <person name="Sturgill D."/>
            <person name="Sutton G."/>
            <person name="Sutton G.G."/>
            <person name="Tao W."/>
            <person name="Teichmann S."/>
            <person name="Tobari Y.N."/>
            <person name="Tomimura Y."/>
            <person name="Tsolas J.M."/>
            <person name="Valente V.L."/>
            <person name="Venter E."/>
            <person name="Venter J.C."/>
            <person name="Vicario S."/>
            <person name="Vieira F.G."/>
            <person name="Vilella A.J."/>
            <person name="Villasante A."/>
            <person name="Walenz B."/>
            <person name="Wang J."/>
            <person name="Wasserman M."/>
            <person name="Watts T."/>
            <person name="Wilson D."/>
            <person name="Wilson R.K."/>
            <person name="Wing R.A."/>
            <person name="Wolfner M.F."/>
            <person name="Wong A."/>
            <person name="Wong G.K."/>
            <person name="Wu C.I."/>
            <person name="Wu G."/>
            <person name="Yamamoto D."/>
            <person name="Yang H.P."/>
            <person name="Yang S.P."/>
            <person name="Yorke J.A."/>
            <person name="Yoshida K."/>
            <person name="Zdobnov E."/>
            <person name="Zhang P."/>
            <person name="Zhang Y."/>
            <person name="Zimin A.V."/>
            <person name="Baldwin J."/>
            <person name="Abdouelleil A."/>
            <person name="Abdulkadir J."/>
            <person name="Abebe A."/>
            <person name="Abera B."/>
            <person name="Abreu J."/>
            <person name="Acer S.C."/>
            <person name="Aftuck L."/>
            <person name="Alexander A."/>
            <person name="An P."/>
            <person name="Anderson E."/>
            <person name="Anderson S."/>
            <person name="Arachi H."/>
            <person name="Azer M."/>
            <person name="Bachantsang P."/>
            <person name="Barry A."/>
            <person name="Bayul T."/>
            <person name="Berlin A."/>
            <person name="Bessette D."/>
            <person name="Bloom T."/>
            <person name="Blye J."/>
            <person name="Boguslavskiy L."/>
            <person name="Bonnet C."/>
            <person name="Boukhgalter B."/>
            <person name="Bourzgui I."/>
            <person name="Brown A."/>
            <person name="Cahill P."/>
            <person name="Channer S."/>
            <person name="Cheshatsang Y."/>
            <person name="Chuda L."/>
            <person name="Citroen M."/>
            <person name="Collymore A."/>
            <person name="Cooke P."/>
            <person name="Costello M."/>
            <person name="D'Aco K."/>
            <person name="Daza R."/>
            <person name="De Haan G."/>
            <person name="DeGray S."/>
            <person name="DeMaso C."/>
            <person name="Dhargay N."/>
            <person name="Dooley K."/>
            <person name="Dooley E."/>
            <person name="Doricent M."/>
            <person name="Dorje P."/>
            <person name="Dorjee K."/>
            <person name="Dupes A."/>
            <person name="Elong R."/>
            <person name="Falk J."/>
            <person name="Farina A."/>
            <person name="Faro S."/>
            <person name="Ferguson D."/>
            <person name="Fisher S."/>
            <person name="Foley C.D."/>
            <person name="Franke A."/>
            <person name="Friedrich D."/>
            <person name="Gadbois L."/>
            <person name="Gearin G."/>
            <person name="Gearin C.R."/>
            <person name="Giannoukos G."/>
            <person name="Goode T."/>
            <person name="Graham J."/>
            <person name="Grandbois E."/>
            <person name="Grewal S."/>
            <person name="Gyaltsen K."/>
            <person name="Hafez N."/>
            <person name="Hagos B."/>
            <person name="Hall J."/>
            <person name="Henson C."/>
            <person name="Hollinger A."/>
            <person name="Honan T."/>
            <person name="Huard M.D."/>
            <person name="Hughes L."/>
            <person name="Hurhula B."/>
            <person name="Husby M.E."/>
            <person name="Kamat A."/>
            <person name="Kanga B."/>
            <person name="Kashin S."/>
            <person name="Khazanovich D."/>
            <person name="Kisner P."/>
            <person name="Lance K."/>
            <person name="Lara M."/>
            <person name="Lee W."/>
            <person name="Lennon N."/>
            <person name="Letendre F."/>
            <person name="LeVine R."/>
            <person name="Lipovsky A."/>
            <person name="Liu X."/>
            <person name="Liu J."/>
            <person name="Liu S."/>
            <person name="Lokyitsang T."/>
            <person name="Lokyitsang Y."/>
            <person name="Lubonja R."/>
            <person name="Lui A."/>
            <person name="MacDonald P."/>
            <person name="Magnisalis V."/>
            <person name="Maru K."/>
            <person name="Matthews C."/>
            <person name="McCusker W."/>
            <person name="McDonough S."/>
            <person name="Mehta T."/>
            <person name="Meldrim J."/>
            <person name="Meneus L."/>
            <person name="Mihai O."/>
            <person name="Mihalev A."/>
            <person name="Mihova T."/>
            <person name="Mittelman R."/>
            <person name="Mlenga V."/>
            <person name="Montmayeur A."/>
            <person name="Mulrain L."/>
            <person name="Navidi A."/>
            <person name="Naylor J."/>
            <person name="Negash T."/>
            <person name="Nguyen T."/>
            <person name="Nguyen N."/>
            <person name="Nicol R."/>
            <person name="Norbu C."/>
            <person name="Norbu N."/>
            <person name="Novod N."/>
            <person name="O'Neill B."/>
            <person name="Osman S."/>
            <person name="Markiewicz E."/>
            <person name="Oyono O.L."/>
            <person name="Patti C."/>
            <person name="Phunkhang P."/>
            <person name="Pierre F."/>
            <person name="Priest M."/>
            <person name="Raghuraman S."/>
            <person name="Rege F."/>
            <person name="Reyes R."/>
            <person name="Rise C."/>
            <person name="Rogov P."/>
            <person name="Ross K."/>
            <person name="Ryan E."/>
            <person name="Settipalli S."/>
            <person name="Shea T."/>
            <person name="Sherpa N."/>
            <person name="Shi L."/>
            <person name="Shih D."/>
            <person name="Sparrow T."/>
            <person name="Spaulding J."/>
            <person name="Stalker J."/>
            <person name="Stange-Thomann N."/>
            <person name="Stavropoulos S."/>
            <person name="Stone C."/>
            <person name="Strader C."/>
            <person name="Tesfaye S."/>
            <person name="Thomson T."/>
            <person name="Thoulutsang Y."/>
            <person name="Thoulutsang D."/>
            <person name="Topham K."/>
            <person name="Topping I."/>
            <person name="Tsamla T."/>
            <person name="Vassiliev H."/>
            <person name="Vo A."/>
            <person name="Wangchuk T."/>
            <person name="Wangdi T."/>
            <person name="Weiand M."/>
            <person name="Wilkinson J."/>
            <person name="Wilson A."/>
            <person name="Yadav S."/>
            <person name="Young G."/>
            <person name="Yu Q."/>
            <person name="Zembek L."/>
            <person name="Zhong D."/>
            <person name="Zimmer A."/>
            <person name="Zwirko Z."/>
            <person name="Jaffe D.B."/>
            <person name="Alvarez P."/>
            <person name="Brockman W."/>
            <person name="Butler J."/>
            <person name="Chin C."/>
            <person name="Gnerre S."/>
            <person name="Grabherr M."/>
            <person name="Kleber M."/>
            <person name="Mauceli E."/>
            <person name="MacCallum I."/>
        </authorList>
    </citation>
    <scope>NUCLEOTIDE SEQUENCE [LARGE SCALE GENOMIC DNA]</scope>
    <source>
        <strain evidence="2 3">TSC#14021-0224.01</strain>
    </source>
</reference>
<dbReference type="HOGENOM" id="CLU_1246521_0_0_1"/>
<dbReference type="FunFam" id="1.10.490.10:FF:000033">
    <property type="entry name" value="Globin 2, isoform C"/>
    <property type="match status" value="1"/>
</dbReference>
<dbReference type="EMBL" id="CH954181">
    <property type="protein sequence ID" value="EDV48051.1"/>
    <property type="molecule type" value="Genomic_DNA"/>
</dbReference>
<dbReference type="KEGG" id="der:6553072"/>
<dbReference type="InterPro" id="IPR012292">
    <property type="entry name" value="Globin/Proto"/>
</dbReference>
<dbReference type="Proteomes" id="UP000008711">
    <property type="component" value="Unassembled WGS sequence"/>
</dbReference>
<dbReference type="InterPro" id="IPR044399">
    <property type="entry name" value="Mb-like_M"/>
</dbReference>
<protein>
    <submittedName>
        <fullName evidence="2">GG10391</fullName>
    </submittedName>
</protein>
<dbReference type="GO" id="GO:0020037">
    <property type="term" value="F:heme binding"/>
    <property type="evidence" value="ECO:0007669"/>
    <property type="project" value="InterPro"/>
</dbReference>
<gene>
    <name evidence="2" type="primary">Dere\GG10391</name>
    <name evidence="2" type="ORF">Dere_GG10391</name>
</gene>
<dbReference type="eggNOG" id="ENOG502TB9X">
    <property type="taxonomic scope" value="Eukaryota"/>
</dbReference>
<evidence type="ECO:0000256" key="1">
    <source>
        <dbReference type="SAM" id="MobiDB-lite"/>
    </source>
</evidence>
<organism evidence="2 3">
    <name type="scientific">Drosophila erecta</name>
    <name type="common">Fruit fly</name>
    <dbReference type="NCBI Taxonomy" id="7220"/>
    <lineage>
        <taxon>Eukaryota</taxon>
        <taxon>Metazoa</taxon>
        <taxon>Ecdysozoa</taxon>
        <taxon>Arthropoda</taxon>
        <taxon>Hexapoda</taxon>
        <taxon>Insecta</taxon>
        <taxon>Pterygota</taxon>
        <taxon>Neoptera</taxon>
        <taxon>Endopterygota</taxon>
        <taxon>Diptera</taxon>
        <taxon>Brachycera</taxon>
        <taxon>Muscomorpha</taxon>
        <taxon>Ephydroidea</taxon>
        <taxon>Drosophilidae</taxon>
        <taxon>Drosophila</taxon>
        <taxon>Sophophora</taxon>
    </lineage>
</organism>
<evidence type="ECO:0000313" key="3">
    <source>
        <dbReference type="Proteomes" id="UP000008711"/>
    </source>
</evidence>
<feature type="region of interest" description="Disordered" evidence="1">
    <location>
        <begin position="1"/>
        <end position="43"/>
    </location>
</feature>
<dbReference type="SUPFAM" id="SSF46458">
    <property type="entry name" value="Globin-like"/>
    <property type="match status" value="1"/>
</dbReference>
<feature type="compositionally biased region" description="Polar residues" evidence="1">
    <location>
        <begin position="1"/>
        <end position="20"/>
    </location>
</feature>
<dbReference type="GO" id="GO:0019825">
    <property type="term" value="F:oxygen binding"/>
    <property type="evidence" value="ECO:0007669"/>
    <property type="project" value="InterPro"/>
</dbReference>
<keyword evidence="3" id="KW-1185">Reference proteome</keyword>
<name>B3P2M9_DROER</name>
<reference evidence="2 3" key="2">
    <citation type="journal article" date="2008" name="Bioinformatics">
        <title>Assembly reconciliation.</title>
        <authorList>
            <person name="Zimin A.V."/>
            <person name="Smith D.R."/>
            <person name="Sutton G."/>
            <person name="Yorke J.A."/>
        </authorList>
    </citation>
    <scope>NUCLEOTIDE SEQUENCE [LARGE SCALE GENOMIC DNA]</scope>
    <source>
        <strain evidence="2 3">TSC#14021-0224.01</strain>
    </source>
</reference>
<evidence type="ECO:0000313" key="2">
    <source>
        <dbReference type="EMBL" id="EDV48051.1"/>
    </source>
</evidence>
<dbReference type="PhylomeDB" id="B3P2M9"/>
<accession>B3P2M9</accession>
<dbReference type="OMA" id="HGHATAM"/>
<proteinExistence type="predicted"/>
<sequence>MSQVSKLSHVSRISQTNQSEGSDEDQHRRANLPVYPKPLPDRDVSYRPDENDFTMVEKAALRNAWRLIEPFQRRFGKDNFYSFLTRHEDLINFFRKDGKINLSKLHGHSMAMMKLMSKLVQTLDCNLAFRLALDENLPAHLKNGIDPDYMRMLATALKRYILASSVIENHNSCSLTNALAHLVEIVGQYAVVDVARKRAMSTALRTTVDEAGNRIVKVALGT</sequence>
<dbReference type="OrthoDB" id="7751476at2759"/>
<dbReference type="InterPro" id="IPR009050">
    <property type="entry name" value="Globin-like_sf"/>
</dbReference>
<dbReference type="Gene3D" id="1.10.490.10">
    <property type="entry name" value="Globins"/>
    <property type="match status" value="1"/>
</dbReference>
<dbReference type="CDD" id="cd01040">
    <property type="entry name" value="Mb-like"/>
    <property type="match status" value="1"/>
</dbReference>